<name>A0A2T3HIQ5_9SPHI</name>
<dbReference type="PANTHER" id="PTHR40980">
    <property type="entry name" value="PLUG DOMAIN-CONTAINING PROTEIN"/>
    <property type="match status" value="1"/>
</dbReference>
<evidence type="ECO:0000256" key="1">
    <source>
        <dbReference type="ARBA" id="ARBA00004442"/>
    </source>
</evidence>
<dbReference type="Gene3D" id="2.60.40.1120">
    <property type="entry name" value="Carboxypeptidase-like, regulatory domain"/>
    <property type="match status" value="1"/>
</dbReference>
<dbReference type="OrthoDB" id="9768470at2"/>
<dbReference type="SUPFAM" id="SSF56935">
    <property type="entry name" value="Porins"/>
    <property type="match status" value="1"/>
</dbReference>
<protein>
    <submittedName>
        <fullName evidence="6">TonB-dependent receptor</fullName>
    </submittedName>
</protein>
<keyword evidence="2" id="KW-0472">Membrane</keyword>
<reference evidence="6 7" key="1">
    <citation type="submission" date="2018-03" db="EMBL/GenBank/DDBJ databases">
        <authorList>
            <person name="Keele B.F."/>
        </authorList>
    </citation>
    <scope>NUCLEOTIDE SEQUENCE [LARGE SCALE GENOMIC DNA]</scope>
    <source>
        <strain evidence="6 7">YL28-9</strain>
    </source>
</reference>
<accession>A0A2T3HIQ5</accession>
<keyword evidence="7" id="KW-1185">Reference proteome</keyword>
<dbReference type="Pfam" id="PF07715">
    <property type="entry name" value="Plug"/>
    <property type="match status" value="1"/>
</dbReference>
<feature type="domain" description="Outer membrane protein beta-barrel" evidence="5">
    <location>
        <begin position="596"/>
        <end position="921"/>
    </location>
</feature>
<evidence type="ECO:0000313" key="7">
    <source>
        <dbReference type="Proteomes" id="UP000240912"/>
    </source>
</evidence>
<dbReference type="AlphaFoldDB" id="A0A2T3HIQ5"/>
<dbReference type="InterPro" id="IPR008969">
    <property type="entry name" value="CarboxyPept-like_regulatory"/>
</dbReference>
<dbReference type="Gene3D" id="2.40.170.20">
    <property type="entry name" value="TonB-dependent receptor, beta-barrel domain"/>
    <property type="match status" value="1"/>
</dbReference>
<keyword evidence="6" id="KW-0675">Receptor</keyword>
<evidence type="ECO:0000256" key="3">
    <source>
        <dbReference type="ARBA" id="ARBA00023237"/>
    </source>
</evidence>
<dbReference type="PANTHER" id="PTHR40980:SF5">
    <property type="entry name" value="TONB-DEPENDENT RECEPTOR"/>
    <property type="match status" value="1"/>
</dbReference>
<organism evidence="6 7">
    <name type="scientific">Pedobacter yulinensis</name>
    <dbReference type="NCBI Taxonomy" id="2126353"/>
    <lineage>
        <taxon>Bacteria</taxon>
        <taxon>Pseudomonadati</taxon>
        <taxon>Bacteroidota</taxon>
        <taxon>Sphingobacteriia</taxon>
        <taxon>Sphingobacteriales</taxon>
        <taxon>Sphingobacteriaceae</taxon>
        <taxon>Pedobacter</taxon>
    </lineage>
</organism>
<dbReference type="Pfam" id="PF14905">
    <property type="entry name" value="OMP_b-brl_3"/>
    <property type="match status" value="1"/>
</dbReference>
<dbReference type="GO" id="GO:0009279">
    <property type="term" value="C:cell outer membrane"/>
    <property type="evidence" value="ECO:0007669"/>
    <property type="project" value="UniProtKB-SubCell"/>
</dbReference>
<dbReference type="Pfam" id="PF13715">
    <property type="entry name" value="CarbopepD_reg_2"/>
    <property type="match status" value="1"/>
</dbReference>
<evidence type="ECO:0000256" key="2">
    <source>
        <dbReference type="ARBA" id="ARBA00023136"/>
    </source>
</evidence>
<dbReference type="InterPro" id="IPR037066">
    <property type="entry name" value="Plug_dom_sf"/>
</dbReference>
<dbReference type="Gene3D" id="2.170.130.10">
    <property type="entry name" value="TonB-dependent receptor, plug domain"/>
    <property type="match status" value="1"/>
</dbReference>
<comment type="caution">
    <text evidence="6">The sequence shown here is derived from an EMBL/GenBank/DDBJ whole genome shotgun (WGS) entry which is preliminary data.</text>
</comment>
<gene>
    <name evidence="6" type="ORF">C7T94_16175</name>
</gene>
<sequence length="947" mass="106002">MVIALLKIFRKVKSTNSFSKTILLLLFILWNLAVNAQTGGKIAGSVTDKKTGEALIGVSVLVKGINKGIATDVDGKYLIGGLAAGRYTLSVSYVGYATKEVSDIEVNGNSATTLNVVLEEAGSNQLSDVVVRANFKQESVNALLAQQKNSPIISSGISAEIIQRSPDKNTSEVLKRVSGASIQNNKFVVIRGLADRYNVTMLNNAIMPSTEPDKKAFSFDIIPSNLVDKILINKTASADLPADFAGGIVQVVTKDVPDQDYIAFSTSWGYNTQSTFKDFISNERGNLAYLGFGQSDRKLPGSFPPSFQKYNPLMPDQKVALTKQLSNPYGEQTYVALPTQSHQLTWGNRTDLKNGGSLGSIVSLSYRNGQNINPVERNDYQNNFQDIYYAYNDKQFVFNTSVGLLANITYKKDKTKLSFKNLLNNVYDEIYTDRTGFNTNIDGNLRFNNNELTQKFISNHQLEGEHAFGARDQKLNWNLSYSLTKRDQPDLRSIYYRENGAGTNVFSVVDRNSRRFFSDMQENNFLGQANYTLPFTLKGKKSSFKAGVLSNYKTREFNARIFNYLFNSTGSPSFDDQILTLPKDRIFASEQIRATGGFFLTDFTSNTDSYDAQTFLNAGYAMLDNRFGEKSRLVWGVRVEQYYQNVDYIDLSGTNRSMDQQFTDILPSANYTYTISDKSNFRVSASRTVSRPELRELAPFEFYDFVAQTATLGNPQLKRATINNADLRYEIYPASGESITVSAFYKDFSNAIEQVLDGSATPERRQVGFQNMSKAYSYGAELELRKRLSFISESNLFKDLTMFANLSYIKSEVEQGSANLQSRPLQGQSPYLLNGGVQYSNDKSGWSLTALYNRVGQRIAFVGNNLIPNIWENARDVVDFQISKKLISNKAELKLNVGDLLNQRSIFYLNMDDKNVYSGAVDKPYTSARFGTNVSLSFTYNFSLGQR</sequence>
<feature type="domain" description="TonB-dependent receptor plug" evidence="4">
    <location>
        <begin position="147"/>
        <end position="247"/>
    </location>
</feature>
<proteinExistence type="predicted"/>
<dbReference type="InterPro" id="IPR041700">
    <property type="entry name" value="OMP_b-brl_3"/>
</dbReference>
<dbReference type="InterPro" id="IPR036942">
    <property type="entry name" value="Beta-barrel_TonB_sf"/>
</dbReference>
<keyword evidence="3" id="KW-0998">Cell outer membrane</keyword>
<dbReference type="InterPro" id="IPR012910">
    <property type="entry name" value="Plug_dom"/>
</dbReference>
<dbReference type="EMBL" id="PYLS01000006">
    <property type="protein sequence ID" value="PST82319.1"/>
    <property type="molecule type" value="Genomic_DNA"/>
</dbReference>
<evidence type="ECO:0000313" key="6">
    <source>
        <dbReference type="EMBL" id="PST82319.1"/>
    </source>
</evidence>
<evidence type="ECO:0000259" key="5">
    <source>
        <dbReference type="Pfam" id="PF14905"/>
    </source>
</evidence>
<dbReference type="Proteomes" id="UP000240912">
    <property type="component" value="Unassembled WGS sequence"/>
</dbReference>
<dbReference type="SUPFAM" id="SSF49464">
    <property type="entry name" value="Carboxypeptidase regulatory domain-like"/>
    <property type="match status" value="1"/>
</dbReference>
<evidence type="ECO:0000259" key="4">
    <source>
        <dbReference type="Pfam" id="PF07715"/>
    </source>
</evidence>
<comment type="subcellular location">
    <subcellularLocation>
        <location evidence="1">Cell outer membrane</location>
    </subcellularLocation>
</comment>